<dbReference type="HAMAP" id="MF_01106">
    <property type="entry name" value="ArgJ"/>
    <property type="match status" value="1"/>
</dbReference>
<feature type="binding site" evidence="8">
    <location>
        <position position="176"/>
    </location>
    <ligand>
        <name>substrate</name>
    </ligand>
</feature>
<dbReference type="eggNOG" id="COG1364">
    <property type="taxonomic scope" value="Bacteria"/>
</dbReference>
<dbReference type="EC" id="2.3.1.1" evidence="8"/>
<dbReference type="Gene3D" id="3.60.70.12">
    <property type="entry name" value="L-amino peptidase D-ALA esterase/amidase"/>
    <property type="match status" value="1"/>
</dbReference>
<dbReference type="InterPro" id="IPR016117">
    <property type="entry name" value="ArgJ-like_dom_sf"/>
</dbReference>
<dbReference type="UniPathway" id="UPA00068">
    <property type="reaction ID" value="UER00106"/>
</dbReference>
<dbReference type="CDD" id="cd02152">
    <property type="entry name" value="OAT"/>
    <property type="match status" value="1"/>
</dbReference>
<dbReference type="RefSeq" id="WP_016329447.1">
    <property type="nucleotide sequence ID" value="NC_019386.1"/>
</dbReference>
<evidence type="ECO:0000313" key="9">
    <source>
        <dbReference type="EMBL" id="AFV76258.1"/>
    </source>
</evidence>
<accession>K7QX53</accession>
<comment type="subunit">
    <text evidence="3 8">Heterotetramer of two alpha and two beta chains.</text>
</comment>
<feature type="site" description="Involved in the stabilization of negative charge on the oxyanion by the formation of the oxyanion hole" evidence="8">
    <location>
        <position position="109"/>
    </location>
</feature>
<dbReference type="PATRIC" id="fig|751945.3.peg.1207"/>
<dbReference type="GO" id="GO:0006592">
    <property type="term" value="P:ornithine biosynthetic process"/>
    <property type="evidence" value="ECO:0007669"/>
    <property type="project" value="TreeGrafter"/>
</dbReference>
<sequence>MAVRLPRGFRMGAVRAGIKPSGKPDLALLASGLPALWAYAATQNRAAAPSVHRGRRLYAEGRPLRAVVVNAGNANCATGERGFRDDERLAELAAFRLGLSPEEVLTASTGVIGVPLPVEKVEKALPQLELGPFADPFAEAILTTDLAVKVAEREVEGARLVGVAKGSGMIHPNMATMLAFLVTDARVPQEVLRERWKGIVDRTFNQVTVDGDTSTNDLAVVLANGAYGEVPLGPFFAALEEVARELARKIARDGEGATKLMTVRVYGAATEEEARRAARAVAASPLWKSALYGNDPNWGRILAALGNSGARFDPFRVEIRLQGIPLYRGGALPFDREKASQAMRAEEVVVEADLKEGPFQAEAWGCDLTEGYVRINALYTT</sequence>
<evidence type="ECO:0000256" key="8">
    <source>
        <dbReference type="HAMAP-Rule" id="MF_01106"/>
    </source>
</evidence>
<keyword evidence="8" id="KW-0055">Arginine biosynthesis</keyword>
<dbReference type="GO" id="GO:0005737">
    <property type="term" value="C:cytoplasm"/>
    <property type="evidence" value="ECO:0007669"/>
    <property type="project" value="UniProtKB-SubCell"/>
</dbReference>
<keyword evidence="5 8" id="KW-0808">Transferase</keyword>
<evidence type="ECO:0000256" key="6">
    <source>
        <dbReference type="ARBA" id="ARBA00022813"/>
    </source>
</evidence>
<feature type="chain" id="PRO_5023230744" description="Arginine biosynthesis bifunctional protein ArgJ alpha chain" evidence="8">
    <location>
        <begin position="1"/>
        <end position="175"/>
    </location>
</feature>
<dbReference type="Gene3D" id="3.10.20.340">
    <property type="entry name" value="ArgJ beta chain, C-terminal domain"/>
    <property type="match status" value="1"/>
</dbReference>
<dbReference type="GO" id="GO:0004358">
    <property type="term" value="F:L-glutamate N-acetyltransferase activity, acting on acetyl-L-ornithine as donor"/>
    <property type="evidence" value="ECO:0007669"/>
    <property type="project" value="UniProtKB-UniRule"/>
</dbReference>
<evidence type="ECO:0000256" key="5">
    <source>
        <dbReference type="ARBA" id="ARBA00022679"/>
    </source>
</evidence>
<comment type="pathway">
    <text evidence="8">Amino-acid biosynthesis; L-arginine biosynthesis; L-ornithine and N-acetyl-L-glutamate from L-glutamate and N(2)-acetyl-L-ornithine (cyclic): step 1/1.</text>
</comment>
<evidence type="ECO:0000313" key="10">
    <source>
        <dbReference type="Proteomes" id="UP000000211"/>
    </source>
</evidence>
<feature type="binding site" evidence="8">
    <location>
        <position position="165"/>
    </location>
    <ligand>
        <name>substrate</name>
    </ligand>
</feature>
<comment type="similarity">
    <text evidence="2 8">Belongs to the ArgJ family.</text>
</comment>
<feature type="binding site" evidence="8">
    <location>
        <position position="376"/>
    </location>
    <ligand>
        <name>substrate</name>
    </ligand>
</feature>
<dbReference type="OrthoDB" id="9804242at2"/>
<dbReference type="PANTHER" id="PTHR23100:SF0">
    <property type="entry name" value="ARGININE BIOSYNTHESIS BIFUNCTIONAL PROTEIN ARGJ, MITOCHONDRIAL"/>
    <property type="match status" value="1"/>
</dbReference>
<evidence type="ECO:0000256" key="3">
    <source>
        <dbReference type="ARBA" id="ARBA00011475"/>
    </source>
</evidence>
<name>K7QX53_THEOS</name>
<comment type="function">
    <text evidence="8">Catalyzes two activities which are involved in the cyclic version of arginine biosynthesis: the synthesis of N-acetylglutamate from glutamate and acetyl-CoA as the acetyl donor, and of ornithine by transacetylation between N(2)-acetylornithine and glutamate.</text>
</comment>
<feature type="binding site" evidence="8">
    <location>
        <position position="381"/>
    </location>
    <ligand>
        <name>substrate</name>
    </ligand>
</feature>
<dbReference type="NCBIfam" id="NF003802">
    <property type="entry name" value="PRK05388.1"/>
    <property type="match status" value="1"/>
</dbReference>
<dbReference type="NCBIfam" id="TIGR00120">
    <property type="entry name" value="ArgJ"/>
    <property type="match status" value="1"/>
</dbReference>
<comment type="subcellular location">
    <subcellularLocation>
        <location evidence="1 8">Cytoplasm</location>
    </subcellularLocation>
</comment>
<dbReference type="STRING" id="751945.Theos_1217"/>
<feature type="binding site" evidence="8">
    <location>
        <position position="255"/>
    </location>
    <ligand>
        <name>substrate</name>
    </ligand>
</feature>
<dbReference type="PANTHER" id="PTHR23100">
    <property type="entry name" value="ARGININE BIOSYNTHESIS BIFUNCTIONAL PROTEIN ARGJ"/>
    <property type="match status" value="1"/>
</dbReference>
<keyword evidence="8" id="KW-0511">Multifunctional enzyme</keyword>
<evidence type="ECO:0000256" key="2">
    <source>
        <dbReference type="ARBA" id="ARBA00006774"/>
    </source>
</evidence>
<dbReference type="KEGG" id="tos:Theos_1217"/>
<evidence type="ECO:0000256" key="1">
    <source>
        <dbReference type="ARBA" id="ARBA00004496"/>
    </source>
</evidence>
<dbReference type="EMBL" id="CP003249">
    <property type="protein sequence ID" value="AFV76258.1"/>
    <property type="molecule type" value="Genomic_DNA"/>
</dbReference>
<evidence type="ECO:0000256" key="4">
    <source>
        <dbReference type="ARBA" id="ARBA00022490"/>
    </source>
</evidence>
<protein>
    <recommendedName>
        <fullName evidence="8">Arginine biosynthesis bifunctional protein ArgJ</fullName>
    </recommendedName>
    <domain>
        <recommendedName>
            <fullName evidence="8">Glutamate N-acetyltransferase</fullName>
            <ecNumber evidence="8">2.3.1.35</ecNumber>
        </recommendedName>
        <alternativeName>
            <fullName evidence="8">Ornithine acetyltransferase</fullName>
            <shortName evidence="8">OATase</shortName>
        </alternativeName>
        <alternativeName>
            <fullName evidence="8">Ornithine transacetylase</fullName>
        </alternativeName>
    </domain>
    <domain>
        <recommendedName>
            <fullName evidence="8">Amino-acid acetyltransferase</fullName>
            <ecNumber evidence="8">2.3.1.1</ecNumber>
        </recommendedName>
        <alternativeName>
            <fullName evidence="8">N-acetylglutamate synthase</fullName>
            <shortName evidence="8">AGSase</shortName>
        </alternativeName>
    </domain>
    <component>
        <recommendedName>
            <fullName evidence="8">Arginine biosynthesis bifunctional protein ArgJ alpha chain</fullName>
        </recommendedName>
    </component>
    <component>
        <recommendedName>
            <fullName evidence="8">Arginine biosynthesis bifunctional protein ArgJ beta chain</fullName>
        </recommendedName>
    </component>
</protein>
<reference evidence="9 10" key="1">
    <citation type="journal article" date="2013" name="Genome Announc.">
        <title>Whole Genome Sequencing of Thermus oshimai JL-2 and Thermus thermophilus JL-18, Incomplete Denitrifiers from the United States Great Basin.</title>
        <authorList>
            <person name="Murugapiran S.K."/>
            <person name="Huntemann M."/>
            <person name="Wei C.L."/>
            <person name="Han J."/>
            <person name="Detter J.C."/>
            <person name="Han C.S."/>
            <person name="Erkkila T.H."/>
            <person name="Teshima H."/>
            <person name="Chen A."/>
            <person name="Kyrpides N."/>
            <person name="Mavrommatis K."/>
            <person name="Markowitz V."/>
            <person name="Szeto E."/>
            <person name="Ivanova N."/>
            <person name="Pagani I."/>
            <person name="Lam J."/>
            <person name="McDonald A.I."/>
            <person name="Dodsworth J.A."/>
            <person name="Pati A."/>
            <person name="Goodwin L."/>
            <person name="Peters L."/>
            <person name="Pitluck S."/>
            <person name="Woyke T."/>
            <person name="Hedlund B.P."/>
        </authorList>
    </citation>
    <scope>NUCLEOTIDE SEQUENCE</scope>
    <source>
        <strain evidence="9 10">JL-2</strain>
    </source>
</reference>
<proteinExistence type="inferred from homology"/>
<dbReference type="Proteomes" id="UP000000211">
    <property type="component" value="Chromosome"/>
</dbReference>
<keyword evidence="4 8" id="KW-0963">Cytoplasm</keyword>
<feature type="active site" description="Nucleophile" evidence="8">
    <location>
        <position position="176"/>
    </location>
</feature>
<feature type="binding site" evidence="8">
    <location>
        <position position="143"/>
    </location>
    <ligand>
        <name>substrate</name>
    </ligand>
</feature>
<dbReference type="InterPro" id="IPR002813">
    <property type="entry name" value="Arg_biosynth_ArgJ"/>
</dbReference>
<keyword evidence="6 8" id="KW-0068">Autocatalytic cleavage</keyword>
<feature type="chain" id="PRO_5023230743" description="Arginine biosynthesis bifunctional protein ArgJ beta chain" evidence="8">
    <location>
        <begin position="176"/>
        <end position="381"/>
    </location>
</feature>
<comment type="pathway">
    <text evidence="8">Amino-acid biosynthesis; L-arginine biosynthesis; N(2)-acetyl-L-ornithine from L-glutamate: step 1/4.</text>
</comment>
<dbReference type="HOGENOM" id="CLU_027172_1_0_0"/>
<dbReference type="EC" id="2.3.1.35" evidence="8"/>
<dbReference type="InterPro" id="IPR042195">
    <property type="entry name" value="ArgJ_beta_C"/>
</dbReference>
<comment type="catalytic activity">
    <reaction evidence="8">
        <text>L-glutamate + acetyl-CoA = N-acetyl-L-glutamate + CoA + H(+)</text>
        <dbReference type="Rhea" id="RHEA:24292"/>
        <dbReference type="ChEBI" id="CHEBI:15378"/>
        <dbReference type="ChEBI" id="CHEBI:29985"/>
        <dbReference type="ChEBI" id="CHEBI:44337"/>
        <dbReference type="ChEBI" id="CHEBI:57287"/>
        <dbReference type="ChEBI" id="CHEBI:57288"/>
        <dbReference type="EC" id="2.3.1.1"/>
    </reaction>
</comment>
<feature type="site" description="Involved in the stabilization of negative charge on the oxyanion by the formation of the oxyanion hole" evidence="8">
    <location>
        <position position="110"/>
    </location>
</feature>
<comment type="catalytic activity">
    <reaction evidence="8">
        <text>N(2)-acetyl-L-ornithine + L-glutamate = N-acetyl-L-glutamate + L-ornithine</text>
        <dbReference type="Rhea" id="RHEA:15349"/>
        <dbReference type="ChEBI" id="CHEBI:29985"/>
        <dbReference type="ChEBI" id="CHEBI:44337"/>
        <dbReference type="ChEBI" id="CHEBI:46911"/>
        <dbReference type="ChEBI" id="CHEBI:57805"/>
        <dbReference type="EC" id="2.3.1.35"/>
    </reaction>
</comment>
<dbReference type="GO" id="GO:0006526">
    <property type="term" value="P:L-arginine biosynthetic process"/>
    <property type="evidence" value="ECO:0007669"/>
    <property type="project" value="UniProtKB-UniRule"/>
</dbReference>
<feature type="site" description="Cleavage; by autolysis" evidence="8">
    <location>
        <begin position="175"/>
        <end position="176"/>
    </location>
</feature>
<dbReference type="AlphaFoldDB" id="K7QX53"/>
<dbReference type="GO" id="GO:0004042">
    <property type="term" value="F:L-glutamate N-acetyltransferase activity"/>
    <property type="evidence" value="ECO:0007669"/>
    <property type="project" value="UniProtKB-UniRule"/>
</dbReference>
<dbReference type="FunFam" id="3.10.20.340:FF:000003">
    <property type="entry name" value="Arginine biosynthesis bifunctional protein ArgJ"/>
    <property type="match status" value="1"/>
</dbReference>
<keyword evidence="7 8" id="KW-0012">Acyltransferase</keyword>
<gene>
    <name evidence="8" type="primary">argJ</name>
    <name evidence="9" type="ORF">Theos_1217</name>
</gene>
<evidence type="ECO:0000256" key="7">
    <source>
        <dbReference type="ARBA" id="ARBA00023315"/>
    </source>
</evidence>
<keyword evidence="10" id="KW-1185">Reference proteome</keyword>
<dbReference type="SUPFAM" id="SSF56266">
    <property type="entry name" value="DmpA/ArgJ-like"/>
    <property type="match status" value="1"/>
</dbReference>
<keyword evidence="8" id="KW-0028">Amino-acid biosynthesis</keyword>
<organism evidence="9 10">
    <name type="scientific">Thermus oshimai JL-2</name>
    <dbReference type="NCBI Taxonomy" id="751945"/>
    <lineage>
        <taxon>Bacteria</taxon>
        <taxon>Thermotogati</taxon>
        <taxon>Deinococcota</taxon>
        <taxon>Deinococci</taxon>
        <taxon>Thermales</taxon>
        <taxon>Thermaceae</taxon>
        <taxon>Thermus</taxon>
    </lineage>
</organism>
<dbReference type="Pfam" id="PF01960">
    <property type="entry name" value="ArgJ"/>
    <property type="match status" value="1"/>
</dbReference>